<dbReference type="OrthoDB" id="2360563at2759"/>
<dbReference type="SUPFAM" id="SSF81383">
    <property type="entry name" value="F-box domain"/>
    <property type="match status" value="1"/>
</dbReference>
<evidence type="ECO:0000313" key="4">
    <source>
        <dbReference type="Proteomes" id="UP000022910"/>
    </source>
</evidence>
<dbReference type="InterPro" id="IPR036047">
    <property type="entry name" value="F-box-like_dom_sf"/>
</dbReference>
<dbReference type="InterPro" id="IPR032675">
    <property type="entry name" value="LRR_dom_sf"/>
</dbReference>
<gene>
    <name evidence="3" type="ORF">RirG_040290</name>
</gene>
<comment type="caution">
    <text evidence="3">The sequence shown here is derived from an EMBL/GenBank/DDBJ whole genome shotgun (WGS) entry which is preliminary data.</text>
</comment>
<dbReference type="HOGENOM" id="CLU_040339_0_0_1"/>
<proteinExistence type="predicted"/>
<dbReference type="Gene3D" id="3.80.10.10">
    <property type="entry name" value="Ribonuclease Inhibitor"/>
    <property type="match status" value="1"/>
</dbReference>
<evidence type="ECO:0000256" key="1">
    <source>
        <dbReference type="SAM" id="MobiDB-lite"/>
    </source>
</evidence>
<sequence>MSQQYSQQLLPECLENILSNLSETKDLYSCLMVNRFWCTVVIPYLWKYPFNIAGTSKERCNMITRTYLSCISEDSRKKLINVGINMSEFPRKPLFDYISYLQSLTIDQNTFDLVPLIFRLKNIKISSKTELQQKIQTMSANDKWIFELQKQSVEQELSKVLLRGCTKLHSLELYKCDFLSNFLKILSSSQQNNRSSSLYNNNNLLLLSSSSSSSSSSFSSSTSSSSSSSNSSNPLFYTLKEFSCGSLSDDKPTYDLLTIMTKNCKFINSIKIYDIISLKLGKVMASLVSSQNYLTCIELNYSNFYNFTTYEQIFQSLFDDQYNQIQLPPHLQKLYQSKKSSTSSINKKKNNLPPSLNRLKLTKTNLNNIQKHTLDYMIKKCNRLHTLELNNCVSINSLTPLQHSLTKLNNLKVICYEQDLNFITEFFQISNINLKNIYLGWKSNSLPQINSPSQLLFSNALNPISTNSSYNMEESFKRIQILTNHCTQVENLYLETIFPNELLLIFKSLVHLQKLSVTFNEQSNWDEHMEELGENIPKELQWIEIRNKKKLPFNVKGLKGFLEKVKGVNEDLELGFQNSQHSYLNVIKEYDFKINNYDFNW</sequence>
<dbReference type="InterPro" id="IPR001810">
    <property type="entry name" value="F-box_dom"/>
</dbReference>
<feature type="domain" description="F-box" evidence="2">
    <location>
        <begin position="11"/>
        <end position="50"/>
    </location>
</feature>
<organism evidence="3 4">
    <name type="scientific">Rhizophagus irregularis (strain DAOM 197198w)</name>
    <name type="common">Glomus intraradices</name>
    <dbReference type="NCBI Taxonomy" id="1432141"/>
    <lineage>
        <taxon>Eukaryota</taxon>
        <taxon>Fungi</taxon>
        <taxon>Fungi incertae sedis</taxon>
        <taxon>Mucoromycota</taxon>
        <taxon>Glomeromycotina</taxon>
        <taxon>Glomeromycetes</taxon>
        <taxon>Glomerales</taxon>
        <taxon>Glomeraceae</taxon>
        <taxon>Rhizophagus</taxon>
    </lineage>
</organism>
<evidence type="ECO:0000313" key="3">
    <source>
        <dbReference type="EMBL" id="EXX75619.1"/>
    </source>
</evidence>
<evidence type="ECO:0000259" key="2">
    <source>
        <dbReference type="Pfam" id="PF12937"/>
    </source>
</evidence>
<reference evidence="3 4" key="1">
    <citation type="submission" date="2014-02" db="EMBL/GenBank/DDBJ databases">
        <title>Single nucleus genome sequencing reveals high similarity among nuclei of an endomycorrhizal fungus.</title>
        <authorList>
            <person name="Lin K."/>
            <person name="Geurts R."/>
            <person name="Zhang Z."/>
            <person name="Limpens E."/>
            <person name="Saunders D.G."/>
            <person name="Mu D."/>
            <person name="Pang E."/>
            <person name="Cao H."/>
            <person name="Cha H."/>
            <person name="Lin T."/>
            <person name="Zhou Q."/>
            <person name="Shang Y."/>
            <person name="Li Y."/>
            <person name="Ivanov S."/>
            <person name="Sharma T."/>
            <person name="Velzen R.V."/>
            <person name="Ruijter N.D."/>
            <person name="Aanen D.K."/>
            <person name="Win J."/>
            <person name="Kamoun S."/>
            <person name="Bisseling T."/>
            <person name="Huang S."/>
        </authorList>
    </citation>
    <scope>NUCLEOTIDE SEQUENCE [LARGE SCALE GENOMIC DNA]</scope>
    <source>
        <strain evidence="4">DAOM197198w</strain>
    </source>
</reference>
<name>A0A015L7G4_RHIIW</name>
<dbReference type="Pfam" id="PF12937">
    <property type="entry name" value="F-box-like"/>
    <property type="match status" value="1"/>
</dbReference>
<feature type="region of interest" description="Disordered" evidence="1">
    <location>
        <begin position="212"/>
        <end position="232"/>
    </location>
</feature>
<accession>A0A015L7G4</accession>
<dbReference type="AlphaFoldDB" id="A0A015L7G4"/>
<dbReference type="Proteomes" id="UP000022910">
    <property type="component" value="Unassembled WGS sequence"/>
</dbReference>
<keyword evidence="4" id="KW-1185">Reference proteome</keyword>
<protein>
    <recommendedName>
        <fullName evidence="2">F-box domain-containing protein</fullName>
    </recommendedName>
</protein>
<dbReference type="EMBL" id="JEMT01012387">
    <property type="protein sequence ID" value="EXX75619.1"/>
    <property type="molecule type" value="Genomic_DNA"/>
</dbReference>